<reference evidence="2" key="2">
    <citation type="submission" date="2015-02" db="UniProtKB">
        <authorList>
            <consortium name="EnsemblMetazoa"/>
        </authorList>
    </citation>
    <scope>IDENTIFICATION</scope>
</reference>
<feature type="transmembrane region" description="Helical" evidence="1">
    <location>
        <begin position="91"/>
        <end position="113"/>
    </location>
</feature>
<evidence type="ECO:0000313" key="2">
    <source>
        <dbReference type="EnsemblMetazoa" id="SMAR001289-PA"/>
    </source>
</evidence>
<dbReference type="HOGENOM" id="CLU_600389_0_0_1"/>
<dbReference type="AlphaFoldDB" id="T1IK53"/>
<dbReference type="EnsemblMetazoa" id="SMAR001289-RA">
    <property type="protein sequence ID" value="SMAR001289-PA"/>
    <property type="gene ID" value="SMAR001289"/>
</dbReference>
<proteinExistence type="predicted"/>
<evidence type="ECO:0000256" key="1">
    <source>
        <dbReference type="SAM" id="Phobius"/>
    </source>
</evidence>
<keyword evidence="1" id="KW-1133">Transmembrane helix</keyword>
<dbReference type="Proteomes" id="UP000014500">
    <property type="component" value="Unassembled WGS sequence"/>
</dbReference>
<name>T1IK53_STRMM</name>
<dbReference type="STRING" id="126957.T1IK53"/>
<evidence type="ECO:0000313" key="3">
    <source>
        <dbReference type="Proteomes" id="UP000014500"/>
    </source>
</evidence>
<accession>T1IK53</accession>
<organism evidence="2 3">
    <name type="scientific">Strigamia maritima</name>
    <name type="common">European centipede</name>
    <name type="synonym">Geophilus maritimus</name>
    <dbReference type="NCBI Taxonomy" id="126957"/>
    <lineage>
        <taxon>Eukaryota</taxon>
        <taxon>Metazoa</taxon>
        <taxon>Ecdysozoa</taxon>
        <taxon>Arthropoda</taxon>
        <taxon>Myriapoda</taxon>
        <taxon>Chilopoda</taxon>
        <taxon>Pleurostigmophora</taxon>
        <taxon>Geophilomorpha</taxon>
        <taxon>Linotaeniidae</taxon>
        <taxon>Strigamia</taxon>
    </lineage>
</organism>
<dbReference type="EMBL" id="AFFK01015044">
    <property type="status" value="NOT_ANNOTATED_CDS"/>
    <property type="molecule type" value="Genomic_DNA"/>
</dbReference>
<dbReference type="Pfam" id="PF14223">
    <property type="entry name" value="Retrotran_gag_2"/>
    <property type="match status" value="1"/>
</dbReference>
<keyword evidence="1" id="KW-0472">Membrane</keyword>
<keyword evidence="1" id="KW-0812">Transmembrane</keyword>
<keyword evidence="3" id="KW-1185">Reference proteome</keyword>
<reference evidence="3" key="1">
    <citation type="submission" date="2011-05" db="EMBL/GenBank/DDBJ databases">
        <authorList>
            <person name="Richards S.R."/>
            <person name="Qu J."/>
            <person name="Jiang H."/>
            <person name="Jhangiani S.N."/>
            <person name="Agravi P."/>
            <person name="Goodspeed R."/>
            <person name="Gross S."/>
            <person name="Mandapat C."/>
            <person name="Jackson L."/>
            <person name="Mathew T."/>
            <person name="Pu L."/>
            <person name="Thornton R."/>
            <person name="Saada N."/>
            <person name="Wilczek-Boney K.B."/>
            <person name="Lee S."/>
            <person name="Kovar C."/>
            <person name="Wu Y."/>
            <person name="Scherer S.E."/>
            <person name="Worley K.C."/>
            <person name="Muzny D.M."/>
            <person name="Gibbs R."/>
        </authorList>
    </citation>
    <scope>NUCLEOTIDE SEQUENCE</scope>
    <source>
        <strain evidence="3">Brora</strain>
    </source>
</reference>
<protein>
    <submittedName>
        <fullName evidence="2">Uncharacterized protein</fullName>
    </submittedName>
</protein>
<sequence>MKYLLVKSYKAKHESKARGWKKFCAIGSTGPLLIRDQNKMESTLGNVSYWTLSALEIIFFTGLKDCCNDLCASENFANIDPRQFGYRNEGFLCCLLIVFSWCFSLGLNLGFWIENWNPVKGIENWNSSFEKNLRRAKLINDTQGRTLIKQRFEEKISNIKIAEEKGFGKRIELLTEDNFIVWREEVENPPTQPPVTDLRATERYEERKLQAYSTIYNSISASLRPYINQTRDGKEAWQALITHFEPASNARICRLYDELGALRITPGETIRHFSQRIWAATKKLTDLKEELSPIWLCYQLTRKLPKDYHRSKTFNIDYAKQELIAEEDRLMQMQAEEKISGPATFMLAQEEVSYFIDEQGYEYESIADKNEYQLSSASEKSFEPEVSYVGQPSRIVQVEAEKGCFVGYRRIGHLNHLRMPILELYIEEDHLLEVVLFLGHQLLEEWWGDIQVGAVL</sequence>